<dbReference type="SUPFAM" id="SSF48371">
    <property type="entry name" value="ARM repeat"/>
    <property type="match status" value="1"/>
</dbReference>
<proteinExistence type="predicted"/>
<dbReference type="GO" id="GO:0035869">
    <property type="term" value="C:ciliary transition zone"/>
    <property type="evidence" value="ECO:0007669"/>
    <property type="project" value="TreeGrafter"/>
</dbReference>
<dbReference type="Gene3D" id="1.25.10.10">
    <property type="entry name" value="Leucine-rich Repeat Variant"/>
    <property type="match status" value="1"/>
</dbReference>
<dbReference type="EMBL" id="VSRR010006722">
    <property type="protein sequence ID" value="MPC45418.1"/>
    <property type="molecule type" value="Genomic_DNA"/>
</dbReference>
<reference evidence="1 2" key="1">
    <citation type="submission" date="2019-05" db="EMBL/GenBank/DDBJ databases">
        <title>Another draft genome of Portunus trituberculatus and its Hox gene families provides insights of decapod evolution.</title>
        <authorList>
            <person name="Jeong J.-H."/>
            <person name="Song I."/>
            <person name="Kim S."/>
            <person name="Choi T."/>
            <person name="Kim D."/>
            <person name="Ryu S."/>
            <person name="Kim W."/>
        </authorList>
    </citation>
    <scope>NUCLEOTIDE SEQUENCE [LARGE SCALE GENOMIC DNA]</scope>
    <source>
        <tissue evidence="1">Muscle</tissue>
    </source>
</reference>
<dbReference type="PANTHER" id="PTHR15605:SF2">
    <property type="entry name" value="KINESIN-ASSOCIATED PROTEIN 3"/>
    <property type="match status" value="1"/>
</dbReference>
<dbReference type="Pfam" id="PF05804">
    <property type="entry name" value="KAP"/>
    <property type="match status" value="2"/>
</dbReference>
<dbReference type="InterPro" id="IPR011989">
    <property type="entry name" value="ARM-like"/>
</dbReference>
<dbReference type="GO" id="GO:0019894">
    <property type="term" value="F:kinesin binding"/>
    <property type="evidence" value="ECO:0007669"/>
    <property type="project" value="InterPro"/>
</dbReference>
<dbReference type="GO" id="GO:0005930">
    <property type="term" value="C:axoneme"/>
    <property type="evidence" value="ECO:0007669"/>
    <property type="project" value="TreeGrafter"/>
</dbReference>
<protein>
    <submittedName>
        <fullName evidence="1">Kinesin-associated protein 3</fullName>
    </submittedName>
</protein>
<name>A0A5B7FKB3_PORTR</name>
<dbReference type="GO" id="GO:0016939">
    <property type="term" value="C:kinesin II complex"/>
    <property type="evidence" value="ECO:0007669"/>
    <property type="project" value="TreeGrafter"/>
</dbReference>
<dbReference type="SMART" id="SM01297">
    <property type="entry name" value="KAP"/>
    <property type="match status" value="1"/>
</dbReference>
<sequence>MSTEEVRQVTEEILSITLPSFAQVLRVCTYLLLNIAEDVRVEEKMRRKNIVGLLVRMQERESPDLLLLVVSFLKKLSCYMENKDDMADLNIVEKVSRLVSTDNTEERHQQAVLAVLYHLSVDDKCKSMFTYTDCIPTVMKLVLNSPEPMVPLELMALAVNLAANKRNAQLICEGAGLKLLMKRVLKYRDPLLTKMIRNIAQHEGPTRYCKRFFRISCTVINKEV</sequence>
<accession>A0A5B7FKB3</accession>
<dbReference type="PANTHER" id="PTHR15605">
    <property type="entry name" value="KINESIN-ASSOCIATED PROTEINS"/>
    <property type="match status" value="1"/>
</dbReference>
<dbReference type="AlphaFoldDB" id="A0A5B7FKB3"/>
<dbReference type="InterPro" id="IPR008658">
    <property type="entry name" value="KAP3"/>
</dbReference>
<gene>
    <name evidence="1" type="primary">KAP115_1</name>
    <name evidence="1" type="ORF">E2C01_039116</name>
</gene>
<evidence type="ECO:0000313" key="2">
    <source>
        <dbReference type="Proteomes" id="UP000324222"/>
    </source>
</evidence>
<dbReference type="OrthoDB" id="10265679at2759"/>
<dbReference type="GO" id="GO:0007018">
    <property type="term" value="P:microtubule-based movement"/>
    <property type="evidence" value="ECO:0007669"/>
    <property type="project" value="TreeGrafter"/>
</dbReference>
<keyword evidence="2" id="KW-1185">Reference proteome</keyword>
<dbReference type="Proteomes" id="UP000324222">
    <property type="component" value="Unassembled WGS sequence"/>
</dbReference>
<dbReference type="GO" id="GO:0044782">
    <property type="term" value="P:cilium organization"/>
    <property type="evidence" value="ECO:0007669"/>
    <property type="project" value="TreeGrafter"/>
</dbReference>
<organism evidence="1 2">
    <name type="scientific">Portunus trituberculatus</name>
    <name type="common">Swimming crab</name>
    <name type="synonym">Neptunus trituberculatus</name>
    <dbReference type="NCBI Taxonomy" id="210409"/>
    <lineage>
        <taxon>Eukaryota</taxon>
        <taxon>Metazoa</taxon>
        <taxon>Ecdysozoa</taxon>
        <taxon>Arthropoda</taxon>
        <taxon>Crustacea</taxon>
        <taxon>Multicrustacea</taxon>
        <taxon>Malacostraca</taxon>
        <taxon>Eumalacostraca</taxon>
        <taxon>Eucarida</taxon>
        <taxon>Decapoda</taxon>
        <taxon>Pleocyemata</taxon>
        <taxon>Brachyura</taxon>
        <taxon>Eubrachyura</taxon>
        <taxon>Portunoidea</taxon>
        <taxon>Portunidae</taxon>
        <taxon>Portuninae</taxon>
        <taxon>Portunus</taxon>
    </lineage>
</organism>
<evidence type="ECO:0000313" key="1">
    <source>
        <dbReference type="EMBL" id="MPC45418.1"/>
    </source>
</evidence>
<dbReference type="InterPro" id="IPR016024">
    <property type="entry name" value="ARM-type_fold"/>
</dbReference>
<comment type="caution">
    <text evidence="1">The sequence shown here is derived from an EMBL/GenBank/DDBJ whole genome shotgun (WGS) entry which is preliminary data.</text>
</comment>